<evidence type="ECO:0000313" key="1">
    <source>
        <dbReference type="EMBL" id="CAF4456041.1"/>
    </source>
</evidence>
<accession>A0A820SPK8</accession>
<protein>
    <submittedName>
        <fullName evidence="1">Uncharacterized protein</fullName>
    </submittedName>
</protein>
<proteinExistence type="predicted"/>
<dbReference type="AlphaFoldDB" id="A0A820SPK8"/>
<comment type="caution">
    <text evidence="1">The sequence shown here is derived from an EMBL/GenBank/DDBJ whole genome shotgun (WGS) entry which is preliminary data.</text>
</comment>
<feature type="non-terminal residue" evidence="1">
    <location>
        <position position="37"/>
    </location>
</feature>
<reference evidence="1" key="1">
    <citation type="submission" date="2021-02" db="EMBL/GenBank/DDBJ databases">
        <authorList>
            <person name="Nowell W R."/>
        </authorList>
    </citation>
    <scope>NUCLEOTIDE SEQUENCE</scope>
</reference>
<dbReference type="Proteomes" id="UP000663881">
    <property type="component" value="Unassembled WGS sequence"/>
</dbReference>
<dbReference type="EMBL" id="CAJOAY010036239">
    <property type="protein sequence ID" value="CAF4456041.1"/>
    <property type="molecule type" value="Genomic_DNA"/>
</dbReference>
<organism evidence="1 2">
    <name type="scientific">Adineta steineri</name>
    <dbReference type="NCBI Taxonomy" id="433720"/>
    <lineage>
        <taxon>Eukaryota</taxon>
        <taxon>Metazoa</taxon>
        <taxon>Spiralia</taxon>
        <taxon>Gnathifera</taxon>
        <taxon>Rotifera</taxon>
        <taxon>Eurotatoria</taxon>
        <taxon>Bdelloidea</taxon>
        <taxon>Adinetida</taxon>
        <taxon>Adinetidae</taxon>
        <taxon>Adineta</taxon>
    </lineage>
</organism>
<sequence>MGLLLLAELENAFQTDSCPWLESYEPLQVGQELDFLP</sequence>
<name>A0A820SPK8_9BILA</name>
<evidence type="ECO:0000313" key="2">
    <source>
        <dbReference type="Proteomes" id="UP000663881"/>
    </source>
</evidence>
<gene>
    <name evidence="1" type="ORF">OKA104_LOCUS54421</name>
</gene>